<dbReference type="InterPro" id="IPR032675">
    <property type="entry name" value="LRR_dom_sf"/>
</dbReference>
<sequence length="119" mass="13757">PDIEVHSETGLITFLRLSRYDPNYDYDNNDDNDDDEDDIGPYMTIDVPPIIDQFQSLESIELINCRLLPKELGNLPLLKTIKLRACPRNLFENIPDGLQLASDLESWRRLGSIRVRPRC</sequence>
<dbReference type="SUPFAM" id="SSF52047">
    <property type="entry name" value="RNI-like"/>
    <property type="match status" value="1"/>
</dbReference>
<dbReference type="Proteomes" id="UP000095751">
    <property type="component" value="Unassembled WGS sequence"/>
</dbReference>
<evidence type="ECO:0008006" key="3">
    <source>
        <dbReference type="Google" id="ProtNLM"/>
    </source>
</evidence>
<reference evidence="1 2" key="1">
    <citation type="submission" date="2016-09" db="EMBL/GenBank/DDBJ databases">
        <title>Extensive genetic diversity and differential bi-allelic expression allows diatom success in the polar Southern Ocean.</title>
        <authorList>
            <consortium name="DOE Joint Genome Institute"/>
            <person name="Mock T."/>
            <person name="Otillar R.P."/>
            <person name="Strauss J."/>
            <person name="Dupont C."/>
            <person name="Frickenhaus S."/>
            <person name="Maumus F."/>
            <person name="Mcmullan M."/>
            <person name="Sanges R."/>
            <person name="Schmutz J."/>
            <person name="Toseland A."/>
            <person name="Valas R."/>
            <person name="Veluchamy A."/>
            <person name="Ward B.J."/>
            <person name="Allen A."/>
            <person name="Barry K."/>
            <person name="Falciatore A."/>
            <person name="Ferrante M."/>
            <person name="Fortunato A.E."/>
            <person name="Gloeckner G."/>
            <person name="Gruber A."/>
            <person name="Hipkin R."/>
            <person name="Janech M."/>
            <person name="Kroth P."/>
            <person name="Leese F."/>
            <person name="Lindquist E."/>
            <person name="Lyon B.R."/>
            <person name="Martin J."/>
            <person name="Mayer C."/>
            <person name="Parker M."/>
            <person name="Quesneville H."/>
            <person name="Raymond J."/>
            <person name="Uhlig C."/>
            <person name="Valentin K.U."/>
            <person name="Worden A.Z."/>
            <person name="Armbrust E.V."/>
            <person name="Bowler C."/>
            <person name="Green B."/>
            <person name="Moulton V."/>
            <person name="Van Oosterhout C."/>
            <person name="Grigoriev I."/>
        </authorList>
    </citation>
    <scope>NUCLEOTIDE SEQUENCE [LARGE SCALE GENOMIC DNA]</scope>
    <source>
        <strain evidence="1 2">CCMP1102</strain>
    </source>
</reference>
<feature type="non-terminal residue" evidence="1">
    <location>
        <position position="1"/>
    </location>
</feature>
<gene>
    <name evidence="1" type="ORF">FRACYDRAFT_220830</name>
</gene>
<proteinExistence type="predicted"/>
<keyword evidence="2" id="KW-1185">Reference proteome</keyword>
<dbReference type="EMBL" id="KV784379">
    <property type="protein sequence ID" value="OEU08530.1"/>
    <property type="molecule type" value="Genomic_DNA"/>
</dbReference>
<evidence type="ECO:0000313" key="1">
    <source>
        <dbReference type="EMBL" id="OEU08530.1"/>
    </source>
</evidence>
<accession>A0A1E7ER84</accession>
<name>A0A1E7ER84_9STRA</name>
<dbReference type="InParanoid" id="A0A1E7ER84"/>
<evidence type="ECO:0000313" key="2">
    <source>
        <dbReference type="Proteomes" id="UP000095751"/>
    </source>
</evidence>
<protein>
    <recommendedName>
        <fullName evidence="3">L domain-like protein</fullName>
    </recommendedName>
</protein>
<dbReference type="AlphaFoldDB" id="A0A1E7ER84"/>
<dbReference type="Gene3D" id="3.80.10.10">
    <property type="entry name" value="Ribonuclease Inhibitor"/>
    <property type="match status" value="1"/>
</dbReference>
<dbReference type="KEGG" id="fcy:FRACYDRAFT_220830"/>
<organism evidence="1 2">
    <name type="scientific">Fragilariopsis cylindrus CCMP1102</name>
    <dbReference type="NCBI Taxonomy" id="635003"/>
    <lineage>
        <taxon>Eukaryota</taxon>
        <taxon>Sar</taxon>
        <taxon>Stramenopiles</taxon>
        <taxon>Ochrophyta</taxon>
        <taxon>Bacillariophyta</taxon>
        <taxon>Bacillariophyceae</taxon>
        <taxon>Bacillariophycidae</taxon>
        <taxon>Bacillariales</taxon>
        <taxon>Bacillariaceae</taxon>
        <taxon>Fragilariopsis</taxon>
    </lineage>
</organism>